<evidence type="ECO:0000313" key="2">
    <source>
        <dbReference type="EMBL" id="MBA0664446.1"/>
    </source>
</evidence>
<accession>A0A7J8VNT9</accession>
<dbReference type="InterPro" id="IPR040911">
    <property type="entry name" value="Exostosin_GT47"/>
</dbReference>
<sequence>MRDSSGFNLINWRKQKPQWKSMSCKDHFLVFGWITRDFKRKSDRKSEWGSNFKFLPDCKNMSMLTIESGPWENDIAVPHSTSFHPSR</sequence>
<gene>
    <name evidence="2" type="ORF">Goklo_004443</name>
</gene>
<organism evidence="2 3">
    <name type="scientific">Gossypium klotzschianum</name>
    <dbReference type="NCBI Taxonomy" id="34286"/>
    <lineage>
        <taxon>Eukaryota</taxon>
        <taxon>Viridiplantae</taxon>
        <taxon>Streptophyta</taxon>
        <taxon>Embryophyta</taxon>
        <taxon>Tracheophyta</taxon>
        <taxon>Spermatophyta</taxon>
        <taxon>Magnoliopsida</taxon>
        <taxon>eudicotyledons</taxon>
        <taxon>Gunneridae</taxon>
        <taxon>Pentapetalae</taxon>
        <taxon>rosids</taxon>
        <taxon>malvids</taxon>
        <taxon>Malvales</taxon>
        <taxon>Malvaceae</taxon>
        <taxon>Malvoideae</taxon>
        <taxon>Gossypium</taxon>
    </lineage>
</organism>
<feature type="domain" description="Exostosin GT47" evidence="1">
    <location>
        <begin position="7"/>
        <end position="85"/>
    </location>
</feature>
<dbReference type="EMBL" id="JABFAB010000011">
    <property type="protein sequence ID" value="MBA0664446.1"/>
    <property type="molecule type" value="Genomic_DNA"/>
</dbReference>
<proteinExistence type="predicted"/>
<keyword evidence="3" id="KW-1185">Reference proteome</keyword>
<evidence type="ECO:0000313" key="3">
    <source>
        <dbReference type="Proteomes" id="UP000593573"/>
    </source>
</evidence>
<reference evidence="2 3" key="1">
    <citation type="journal article" date="2019" name="Genome Biol. Evol.">
        <title>Insights into the evolution of the New World diploid cottons (Gossypium, subgenus Houzingenia) based on genome sequencing.</title>
        <authorList>
            <person name="Grover C.E."/>
            <person name="Arick M.A. 2nd"/>
            <person name="Thrash A."/>
            <person name="Conover J.L."/>
            <person name="Sanders W.S."/>
            <person name="Peterson D.G."/>
            <person name="Frelichowski J.E."/>
            <person name="Scheffler J.A."/>
            <person name="Scheffler B.E."/>
            <person name="Wendel J.F."/>
        </authorList>
    </citation>
    <scope>NUCLEOTIDE SEQUENCE [LARGE SCALE GENOMIC DNA]</scope>
    <source>
        <strain evidence="2">57</strain>
        <tissue evidence="2">Leaf</tissue>
    </source>
</reference>
<dbReference type="Pfam" id="PF03016">
    <property type="entry name" value="Exostosin_GT47"/>
    <property type="match status" value="1"/>
</dbReference>
<protein>
    <recommendedName>
        <fullName evidence="1">Exostosin GT47 domain-containing protein</fullName>
    </recommendedName>
</protein>
<dbReference type="AlphaFoldDB" id="A0A7J8VNT9"/>
<comment type="caution">
    <text evidence="2">The sequence shown here is derived from an EMBL/GenBank/DDBJ whole genome shotgun (WGS) entry which is preliminary data.</text>
</comment>
<dbReference type="Proteomes" id="UP000593573">
    <property type="component" value="Unassembled WGS sequence"/>
</dbReference>
<evidence type="ECO:0000259" key="1">
    <source>
        <dbReference type="Pfam" id="PF03016"/>
    </source>
</evidence>
<name>A0A7J8VNT9_9ROSI</name>
<dbReference type="OrthoDB" id="1715073at2759"/>
<feature type="non-terminal residue" evidence="2">
    <location>
        <position position="87"/>
    </location>
</feature>